<keyword evidence="1" id="KW-0732">Signal</keyword>
<dbReference type="InterPro" id="IPR041492">
    <property type="entry name" value="HAD_2"/>
</dbReference>
<keyword evidence="3" id="KW-1185">Reference proteome</keyword>
<dbReference type="InterPro" id="IPR006439">
    <property type="entry name" value="HAD-SF_hydro_IA"/>
</dbReference>
<dbReference type="AlphaFoldDB" id="A0AAQ3KCZ1"/>
<dbReference type="SFLD" id="SFLDS00003">
    <property type="entry name" value="Haloacid_Dehalogenase"/>
    <property type="match status" value="1"/>
</dbReference>
<protein>
    <submittedName>
        <fullName evidence="2">Uncharacterized protein</fullName>
    </submittedName>
</protein>
<organism evidence="2 3">
    <name type="scientific">Canna indica</name>
    <name type="common">Indian-shot</name>
    <dbReference type="NCBI Taxonomy" id="4628"/>
    <lineage>
        <taxon>Eukaryota</taxon>
        <taxon>Viridiplantae</taxon>
        <taxon>Streptophyta</taxon>
        <taxon>Embryophyta</taxon>
        <taxon>Tracheophyta</taxon>
        <taxon>Spermatophyta</taxon>
        <taxon>Magnoliopsida</taxon>
        <taxon>Liliopsida</taxon>
        <taxon>Zingiberales</taxon>
        <taxon>Cannaceae</taxon>
        <taxon>Canna</taxon>
    </lineage>
</organism>
<dbReference type="Gene3D" id="3.40.50.1000">
    <property type="entry name" value="HAD superfamily/HAD-like"/>
    <property type="match status" value="1"/>
</dbReference>
<dbReference type="InterPro" id="IPR036412">
    <property type="entry name" value="HAD-like_sf"/>
</dbReference>
<dbReference type="SFLD" id="SFLDG01129">
    <property type="entry name" value="C1.5:_HAD__Beta-PGM__Phosphata"/>
    <property type="match status" value="1"/>
</dbReference>
<feature type="signal peptide" evidence="1">
    <location>
        <begin position="1"/>
        <end position="23"/>
    </location>
</feature>
<evidence type="ECO:0000256" key="1">
    <source>
        <dbReference type="SAM" id="SignalP"/>
    </source>
</evidence>
<evidence type="ECO:0000313" key="2">
    <source>
        <dbReference type="EMBL" id="WOL04142.1"/>
    </source>
</evidence>
<dbReference type="EMBL" id="CP136893">
    <property type="protein sequence ID" value="WOL04142.1"/>
    <property type="molecule type" value="Genomic_DNA"/>
</dbReference>
<dbReference type="SUPFAM" id="SSF56784">
    <property type="entry name" value="HAD-like"/>
    <property type="match status" value="1"/>
</dbReference>
<dbReference type="Proteomes" id="UP001327560">
    <property type="component" value="Chromosome 4"/>
</dbReference>
<gene>
    <name evidence="2" type="ORF">Cni_G12863</name>
</gene>
<sequence>MKHRLLSVLFMAAAIFRLPSVFSPLPKPRPAMAAATTWHADAAATVNCTSAAQRQRKLPILLFDVMDTLVRDPFYHDIPTFFQMPMKELLEEKHPTAWIEFENGLIDENELARKFFKDGRSFDLEGLKECMVRGYSYVDGIEALLENLKQNNYELHAFTNYPIWYMMIEEKLKLSKYLSWTFCSCKIGKRKPALDSYMEVLHQLEVEPASCIFVDDRLTNVEAARDAGMIGLHFKNSETLKQDLSSLGIELATAENA</sequence>
<accession>A0AAQ3KCZ1</accession>
<dbReference type="NCBIfam" id="TIGR01509">
    <property type="entry name" value="HAD-SF-IA-v3"/>
    <property type="match status" value="1"/>
</dbReference>
<dbReference type="PANTHER" id="PTHR43611">
    <property type="entry name" value="ALPHA-D-GLUCOSE 1-PHOSPHATE PHOSPHATASE"/>
    <property type="match status" value="1"/>
</dbReference>
<dbReference type="PANTHER" id="PTHR43611:SF3">
    <property type="entry name" value="FLAVIN MONONUCLEOTIDE HYDROLASE 1, CHLOROPLATIC"/>
    <property type="match status" value="1"/>
</dbReference>
<dbReference type="Pfam" id="PF13419">
    <property type="entry name" value="HAD_2"/>
    <property type="match status" value="1"/>
</dbReference>
<reference evidence="2 3" key="1">
    <citation type="submission" date="2023-10" db="EMBL/GenBank/DDBJ databases">
        <title>Chromosome-scale genome assembly provides insights into flower coloration mechanisms of Canna indica.</title>
        <authorList>
            <person name="Li C."/>
        </authorList>
    </citation>
    <scope>NUCLEOTIDE SEQUENCE [LARGE SCALE GENOMIC DNA]</scope>
    <source>
        <tissue evidence="2">Flower</tissue>
    </source>
</reference>
<dbReference type="InterPro" id="IPR023214">
    <property type="entry name" value="HAD_sf"/>
</dbReference>
<feature type="chain" id="PRO_5042890593" evidence="1">
    <location>
        <begin position="24"/>
        <end position="257"/>
    </location>
</feature>
<evidence type="ECO:0000313" key="3">
    <source>
        <dbReference type="Proteomes" id="UP001327560"/>
    </source>
</evidence>
<proteinExistence type="predicted"/>
<name>A0AAQ3KCZ1_9LILI</name>